<protein>
    <submittedName>
        <fullName evidence="4">Quinone oxidoreductase</fullName>
    </submittedName>
</protein>
<keyword evidence="1" id="KW-0521">NADP</keyword>
<dbReference type="GO" id="GO:0035925">
    <property type="term" value="F:mRNA 3'-UTR AU-rich region binding"/>
    <property type="evidence" value="ECO:0007669"/>
    <property type="project" value="TreeGrafter"/>
</dbReference>
<dbReference type="OrthoDB" id="9805883at2"/>
<dbReference type="GO" id="GO:0005829">
    <property type="term" value="C:cytosol"/>
    <property type="evidence" value="ECO:0007669"/>
    <property type="project" value="TreeGrafter"/>
</dbReference>
<dbReference type="InterPro" id="IPR047618">
    <property type="entry name" value="QOR-like"/>
</dbReference>
<dbReference type="SUPFAM" id="SSF50129">
    <property type="entry name" value="GroES-like"/>
    <property type="match status" value="1"/>
</dbReference>
<dbReference type="SUPFAM" id="SSF51735">
    <property type="entry name" value="NAD(P)-binding Rossmann-fold domains"/>
    <property type="match status" value="1"/>
</dbReference>
<keyword evidence="2" id="KW-0560">Oxidoreductase</keyword>
<evidence type="ECO:0000256" key="2">
    <source>
        <dbReference type="ARBA" id="ARBA00023002"/>
    </source>
</evidence>
<dbReference type="InterPro" id="IPR036291">
    <property type="entry name" value="NAD(P)-bd_dom_sf"/>
</dbReference>
<accession>A0A430HDG3</accession>
<dbReference type="RefSeq" id="WP_126077470.1">
    <property type="nucleotide sequence ID" value="NZ_CP051166.1"/>
</dbReference>
<gene>
    <name evidence="4" type="ORF">EJB06_28765</name>
</gene>
<keyword evidence="5" id="KW-1185">Reference proteome</keyword>
<dbReference type="Pfam" id="PF08240">
    <property type="entry name" value="ADH_N"/>
    <property type="match status" value="1"/>
</dbReference>
<dbReference type="EMBL" id="RXLQ01000024">
    <property type="protein sequence ID" value="RSZ55553.1"/>
    <property type="molecule type" value="Genomic_DNA"/>
</dbReference>
<dbReference type="Pfam" id="PF00107">
    <property type="entry name" value="ADH_zinc_N"/>
    <property type="match status" value="1"/>
</dbReference>
<feature type="domain" description="Enoyl reductase (ER)" evidence="3">
    <location>
        <begin position="12"/>
        <end position="322"/>
    </location>
</feature>
<dbReference type="PANTHER" id="PTHR48106">
    <property type="entry name" value="QUINONE OXIDOREDUCTASE PIG3-RELATED"/>
    <property type="match status" value="1"/>
</dbReference>
<evidence type="ECO:0000313" key="4">
    <source>
        <dbReference type="EMBL" id="RSZ55553.1"/>
    </source>
</evidence>
<dbReference type="Gene3D" id="3.90.180.10">
    <property type="entry name" value="Medium-chain alcohol dehydrogenases, catalytic domain"/>
    <property type="match status" value="1"/>
</dbReference>
<dbReference type="SMART" id="SM00829">
    <property type="entry name" value="PKS_ER"/>
    <property type="match status" value="1"/>
</dbReference>
<organism evidence="4 5">
    <name type="scientific">Massilia atriviolacea</name>
    <dbReference type="NCBI Taxonomy" id="2495579"/>
    <lineage>
        <taxon>Bacteria</taxon>
        <taxon>Pseudomonadati</taxon>
        <taxon>Pseudomonadota</taxon>
        <taxon>Betaproteobacteria</taxon>
        <taxon>Burkholderiales</taxon>
        <taxon>Oxalobacteraceae</taxon>
        <taxon>Telluria group</taxon>
        <taxon>Massilia</taxon>
    </lineage>
</organism>
<dbReference type="GO" id="GO:0003960">
    <property type="term" value="F:quinone reductase (NADPH) activity"/>
    <property type="evidence" value="ECO:0007669"/>
    <property type="project" value="InterPro"/>
</dbReference>
<dbReference type="PANTHER" id="PTHR48106:SF13">
    <property type="entry name" value="QUINONE OXIDOREDUCTASE-RELATED"/>
    <property type="match status" value="1"/>
</dbReference>
<name>A0A430HDG3_9BURK</name>
<dbReference type="AlphaFoldDB" id="A0A430HDG3"/>
<reference evidence="4 5" key="1">
    <citation type="submission" date="2018-12" db="EMBL/GenBank/DDBJ databases">
        <authorList>
            <person name="Yang E."/>
        </authorList>
    </citation>
    <scope>NUCLEOTIDE SEQUENCE [LARGE SCALE GENOMIC DNA]</scope>
    <source>
        <strain evidence="4 5">SOD</strain>
    </source>
</reference>
<dbReference type="InterPro" id="IPR020843">
    <property type="entry name" value="ER"/>
</dbReference>
<dbReference type="InterPro" id="IPR013154">
    <property type="entry name" value="ADH-like_N"/>
</dbReference>
<evidence type="ECO:0000256" key="1">
    <source>
        <dbReference type="ARBA" id="ARBA00022857"/>
    </source>
</evidence>
<dbReference type="Gene3D" id="3.40.50.720">
    <property type="entry name" value="NAD(P)-binding Rossmann-like Domain"/>
    <property type="match status" value="1"/>
</dbReference>
<dbReference type="CDD" id="cd05286">
    <property type="entry name" value="QOR2"/>
    <property type="match status" value="1"/>
</dbReference>
<dbReference type="Proteomes" id="UP000278085">
    <property type="component" value="Unassembled WGS sequence"/>
</dbReference>
<evidence type="ECO:0000313" key="5">
    <source>
        <dbReference type="Proteomes" id="UP000278085"/>
    </source>
</evidence>
<evidence type="ECO:0000259" key="3">
    <source>
        <dbReference type="SMART" id="SM00829"/>
    </source>
</evidence>
<sequence length="324" mass="33582">MTQHRVRIHSTGAPEVLRYEAAPAALGTPPAGQVRLRQDAAGLNFVDTLFRDGSFSVALPFDMGVEGAGVVEEVGAGVTNVRAGDRVAYFFSFGAYASERMIDAGALIKLPDDIDTELAAAIVTKGLTAWMLARRVHELRPGQVVLVHGAAGGVGSLLARWAVDLGATVIATVGSPGKAALVRAQGIDHVLDANAPDLAAQVRAIAGGGVDVVYEFIGKATFGQSILALRDGGLLVHVGNASGNPAPGFLPALEARQIRYLKPATAQYVNDRASLDLASGELFAAYRKGALGTVAPVRYRLADVAQAHADLAARRIGGPAILVP</sequence>
<dbReference type="InterPro" id="IPR013149">
    <property type="entry name" value="ADH-like_C"/>
</dbReference>
<proteinExistence type="predicted"/>
<dbReference type="GO" id="GO:0070402">
    <property type="term" value="F:NADPH binding"/>
    <property type="evidence" value="ECO:0007669"/>
    <property type="project" value="TreeGrafter"/>
</dbReference>
<dbReference type="InterPro" id="IPR011032">
    <property type="entry name" value="GroES-like_sf"/>
</dbReference>
<comment type="caution">
    <text evidence="4">The sequence shown here is derived from an EMBL/GenBank/DDBJ whole genome shotgun (WGS) entry which is preliminary data.</text>
</comment>